<evidence type="ECO:0000256" key="2">
    <source>
        <dbReference type="ARBA" id="ARBA00023015"/>
    </source>
</evidence>
<accession>Q1YH77</accession>
<organism evidence="7 8">
    <name type="scientific">Aurantimonas manganoxydans (strain ATCC BAA-1229 / DSM 21871 / SI85-9A1)</name>
    <dbReference type="NCBI Taxonomy" id="287752"/>
    <lineage>
        <taxon>Bacteria</taxon>
        <taxon>Pseudomonadati</taxon>
        <taxon>Pseudomonadota</taxon>
        <taxon>Alphaproteobacteria</taxon>
        <taxon>Hyphomicrobiales</taxon>
        <taxon>Aurantimonadaceae</taxon>
        <taxon>Aurantimonas</taxon>
    </lineage>
</organism>
<evidence type="ECO:0000256" key="4">
    <source>
        <dbReference type="PROSITE-ProRule" id="PRU00169"/>
    </source>
</evidence>
<name>Q1YH77_AURMS</name>
<evidence type="ECO:0000256" key="3">
    <source>
        <dbReference type="ARBA" id="ARBA00023163"/>
    </source>
</evidence>
<comment type="caution">
    <text evidence="7">The sequence shown here is derived from an EMBL/GenBank/DDBJ whole genome shotgun (WGS) entry which is preliminary data.</text>
</comment>
<protein>
    <submittedName>
        <fullName evidence="7">Possible response regulator</fullName>
    </submittedName>
</protein>
<dbReference type="InterPro" id="IPR050595">
    <property type="entry name" value="Bact_response_regulator"/>
</dbReference>
<dbReference type="PROSITE" id="PS50110">
    <property type="entry name" value="RESPONSE_REGULATORY"/>
    <property type="match status" value="1"/>
</dbReference>
<dbReference type="HOGENOM" id="CLU_000445_69_11_5"/>
<sequence>MRGRTHRPQPAGRQPNRRTMTAPGADDTMPDLDILKGRTGLIVEDNMIIALDAEQLLLDNGMARILTAANVAEALRLIETETIDVALLDVNLGSETGFALIAPLNARSVPYIFVTGYGENLDLPPEAGASEAINKPYDDVRMLEAVTRAFARREAAA</sequence>
<dbReference type="AlphaFoldDB" id="Q1YH77"/>
<keyword evidence="2" id="KW-0805">Transcription regulation</keyword>
<evidence type="ECO:0000256" key="5">
    <source>
        <dbReference type="SAM" id="MobiDB-lite"/>
    </source>
</evidence>
<proteinExistence type="predicted"/>
<evidence type="ECO:0000313" key="8">
    <source>
        <dbReference type="Proteomes" id="UP000000321"/>
    </source>
</evidence>
<dbReference type="InterPro" id="IPR001789">
    <property type="entry name" value="Sig_transdc_resp-reg_receiver"/>
</dbReference>
<dbReference type="Proteomes" id="UP000000321">
    <property type="component" value="Unassembled WGS sequence"/>
</dbReference>
<dbReference type="PANTHER" id="PTHR44591:SF3">
    <property type="entry name" value="RESPONSE REGULATORY DOMAIN-CONTAINING PROTEIN"/>
    <property type="match status" value="1"/>
</dbReference>
<dbReference type="Pfam" id="PF00072">
    <property type="entry name" value="Response_reg"/>
    <property type="match status" value="1"/>
</dbReference>
<keyword evidence="8" id="KW-1185">Reference proteome</keyword>
<dbReference type="SUPFAM" id="SSF52172">
    <property type="entry name" value="CheY-like"/>
    <property type="match status" value="1"/>
</dbReference>
<evidence type="ECO:0000256" key="1">
    <source>
        <dbReference type="ARBA" id="ARBA00022553"/>
    </source>
</evidence>
<keyword evidence="1 4" id="KW-0597">Phosphoprotein</keyword>
<feature type="domain" description="Response regulatory" evidence="6">
    <location>
        <begin position="39"/>
        <end position="150"/>
    </location>
</feature>
<dbReference type="PANTHER" id="PTHR44591">
    <property type="entry name" value="STRESS RESPONSE REGULATOR PROTEIN 1"/>
    <property type="match status" value="1"/>
</dbReference>
<dbReference type="InterPro" id="IPR011006">
    <property type="entry name" value="CheY-like_superfamily"/>
</dbReference>
<dbReference type="GO" id="GO:0000160">
    <property type="term" value="P:phosphorelay signal transduction system"/>
    <property type="evidence" value="ECO:0007669"/>
    <property type="project" value="InterPro"/>
</dbReference>
<keyword evidence="3" id="KW-0804">Transcription</keyword>
<dbReference type="SMART" id="SM00448">
    <property type="entry name" value="REC"/>
    <property type="match status" value="1"/>
</dbReference>
<dbReference type="EMBL" id="AAPJ01000004">
    <property type="protein sequence ID" value="EAS49702.1"/>
    <property type="molecule type" value="Genomic_DNA"/>
</dbReference>
<dbReference type="Gene3D" id="3.40.50.2300">
    <property type="match status" value="1"/>
</dbReference>
<feature type="region of interest" description="Disordered" evidence="5">
    <location>
        <begin position="1"/>
        <end position="29"/>
    </location>
</feature>
<evidence type="ECO:0000313" key="7">
    <source>
        <dbReference type="EMBL" id="EAS49702.1"/>
    </source>
</evidence>
<feature type="modified residue" description="4-aspartylphosphate" evidence="4">
    <location>
        <position position="89"/>
    </location>
</feature>
<gene>
    <name evidence="7" type="ORF">SI859A1_00361</name>
</gene>
<reference evidence="7 8" key="1">
    <citation type="journal article" date="2008" name="Appl. Environ. Microbiol.">
        <title>Genomic insights into Mn(II) oxidation by the marine alphaproteobacterium Aurantimonas sp. strain SI85-9A1.</title>
        <authorList>
            <person name="Dick G.J."/>
            <person name="Podell S."/>
            <person name="Johnson H.A."/>
            <person name="Rivera-Espinoza Y."/>
            <person name="Bernier-Latmani R."/>
            <person name="McCarthy J.K."/>
            <person name="Torpey J.W."/>
            <person name="Clement B.G."/>
            <person name="Gaasterland T."/>
            <person name="Tebo B.M."/>
        </authorList>
    </citation>
    <scope>NUCLEOTIDE SEQUENCE [LARGE SCALE GENOMIC DNA]</scope>
    <source>
        <strain evidence="7 8">SI85-9A1</strain>
    </source>
</reference>
<dbReference type="BioCyc" id="AURANTIMONAS:SI859A1_00361-MONOMER"/>
<evidence type="ECO:0000259" key="6">
    <source>
        <dbReference type="PROSITE" id="PS50110"/>
    </source>
</evidence>